<sequence length="551" mass="60762">MADQDTDLTQKPTEASSTASPKSEDKNNSNEAEKADDKIDNTGDMKAPETTPQDDQADGPEPEHTKTEDGRDIKEDTKHSPITCDEDKQVSSSAPPSSDAKNMDQAGDKTSSTASTKSEDKNNSNKTEKADDKIDNTGDMKAPETTPQDDRTDGPEPEHANTQDGRDIKEDTKHSPITCDEDKHVSSSAPPSSDAKNMDQAGDKTSSTASTKSEDKNNSNKTEKADDKNKTCDMKVPETTPQDDQADGPEPEHTKTEDGRDEDREKQMKDVETIGPTTQGPTEHTVSEVTGILAGRKAYLFAITMVAVVAILVQNFLQPETPPQIDDERQIDIFRRQLEKVETRFPSQRAELWQRSRIHLQKHLQIAQPTEPVSIILTAGLGAETTLHCLAQGLASAFSTALNGSVLQIDGARLASHDSDQVKLDIDKKLQEAFGGDKPVALIHRFEELPPGSTLIFYRYCDHENAAFKNTFLLFTVLLGDKETIPPDTPLTAVEEMVDDYLKEKFLSHDLPISFDRMDIDKYGGLWSRISHLILPVASEKRFEREGCEGT</sequence>
<evidence type="ECO:0000256" key="5">
    <source>
        <dbReference type="ARBA" id="ARBA00022989"/>
    </source>
</evidence>
<feature type="compositionally biased region" description="Basic and acidic residues" evidence="10">
    <location>
        <begin position="22"/>
        <end position="47"/>
    </location>
</feature>
<dbReference type="AlphaFoldDB" id="A0A3Q1HKC6"/>
<keyword evidence="3" id="KW-0597">Phosphoprotein</keyword>
<dbReference type="OrthoDB" id="6258998at2759"/>
<dbReference type="InterPro" id="IPR046753">
    <property type="entry name" value="TOIP1/2_C"/>
</dbReference>
<feature type="compositionally biased region" description="Polar residues" evidence="10">
    <location>
        <begin position="7"/>
        <end position="21"/>
    </location>
</feature>
<evidence type="ECO:0000256" key="1">
    <source>
        <dbReference type="ARBA" id="ARBA00004259"/>
    </source>
</evidence>
<feature type="compositionally biased region" description="Basic and acidic residues" evidence="10">
    <location>
        <begin position="212"/>
        <end position="236"/>
    </location>
</feature>
<dbReference type="PANTHER" id="PTHR18843:SF7">
    <property type="entry name" value="LAMINA-ASSOCIATED POLYPEPTIDE 1B ISOFORM 1-RELATED"/>
    <property type="match status" value="1"/>
</dbReference>
<keyword evidence="7" id="KW-0325">Glycoprotein</keyword>
<dbReference type="InParanoid" id="A0A3Q1HKC6"/>
<dbReference type="Pfam" id="PF05609">
    <property type="entry name" value="LAP1_C"/>
    <property type="match status" value="1"/>
</dbReference>
<dbReference type="Ensembl" id="ENSATET00000005579.3">
    <property type="protein sequence ID" value="ENSATEP00000005488.2"/>
    <property type="gene ID" value="ENSATEG00000003900.3"/>
</dbReference>
<evidence type="ECO:0000256" key="6">
    <source>
        <dbReference type="ARBA" id="ARBA00023136"/>
    </source>
</evidence>
<comment type="subcellular location">
    <subcellularLocation>
        <location evidence="9">Endomembrane system</location>
        <topology evidence="9">Single-pass membrane protein</topology>
    </subcellularLocation>
    <subcellularLocation>
        <location evidence="1">Nucleus envelope</location>
    </subcellularLocation>
</comment>
<dbReference type="GO" id="GO:0005635">
    <property type="term" value="C:nuclear envelope"/>
    <property type="evidence" value="ECO:0007669"/>
    <property type="project" value="UniProtKB-SubCell"/>
</dbReference>
<reference evidence="12" key="3">
    <citation type="submission" date="2025-09" db="UniProtKB">
        <authorList>
            <consortium name="Ensembl"/>
        </authorList>
    </citation>
    <scope>IDENTIFICATION</scope>
</reference>
<keyword evidence="8" id="KW-0539">Nucleus</keyword>
<gene>
    <name evidence="12" type="primary">TGOLN2</name>
</gene>
<feature type="compositionally biased region" description="Polar residues" evidence="10">
    <location>
        <begin position="90"/>
        <end position="100"/>
    </location>
</feature>
<evidence type="ECO:0000256" key="10">
    <source>
        <dbReference type="SAM" id="MobiDB-lite"/>
    </source>
</evidence>
<comment type="similarity">
    <text evidence="2">Belongs to the TOR1AIP family.</text>
</comment>
<dbReference type="PANTHER" id="PTHR18843">
    <property type="entry name" value="TORSIN-1A-INTERACTING PROTEIN"/>
    <property type="match status" value="1"/>
</dbReference>
<feature type="domain" description="Torsin-1A-interacting protein 1/2 AAA+ activator" evidence="11">
    <location>
        <begin position="324"/>
        <end position="548"/>
    </location>
</feature>
<evidence type="ECO:0000256" key="9">
    <source>
        <dbReference type="ARBA" id="ARBA00037847"/>
    </source>
</evidence>
<evidence type="ECO:0000256" key="3">
    <source>
        <dbReference type="ARBA" id="ARBA00022553"/>
    </source>
</evidence>
<protein>
    <recommendedName>
        <fullName evidence="11">Torsin-1A-interacting protein 1/2 AAA+ activator domain-containing protein</fullName>
    </recommendedName>
</protein>
<evidence type="ECO:0000256" key="4">
    <source>
        <dbReference type="ARBA" id="ARBA00022692"/>
    </source>
</evidence>
<keyword evidence="4" id="KW-0812">Transmembrane</keyword>
<feature type="region of interest" description="Disordered" evidence="10">
    <location>
        <begin position="1"/>
        <end position="268"/>
    </location>
</feature>
<reference evidence="12" key="1">
    <citation type="submission" date="2021-04" db="EMBL/GenBank/DDBJ databases">
        <authorList>
            <consortium name="Wellcome Sanger Institute Data Sharing"/>
        </authorList>
    </citation>
    <scope>NUCLEOTIDE SEQUENCE [LARGE SCALE GENOMIC DNA]</scope>
</reference>
<dbReference type="GeneTree" id="ENSGT00390000012166"/>
<evidence type="ECO:0000256" key="2">
    <source>
        <dbReference type="ARBA" id="ARBA00007860"/>
    </source>
</evidence>
<evidence type="ECO:0000256" key="8">
    <source>
        <dbReference type="ARBA" id="ARBA00023242"/>
    </source>
</evidence>
<accession>A0A3Q1HKC6</accession>
<name>A0A3Q1HKC6_ANATE</name>
<proteinExistence type="inferred from homology"/>
<evidence type="ECO:0000313" key="12">
    <source>
        <dbReference type="Ensembl" id="ENSATEP00000005488.2"/>
    </source>
</evidence>
<feature type="compositionally biased region" description="Basic and acidic residues" evidence="10">
    <location>
        <begin position="250"/>
        <end position="268"/>
    </location>
</feature>
<reference evidence="12" key="2">
    <citation type="submission" date="2025-08" db="UniProtKB">
        <authorList>
            <consortium name="Ensembl"/>
        </authorList>
    </citation>
    <scope>IDENTIFICATION</scope>
</reference>
<dbReference type="InterPro" id="IPR008662">
    <property type="entry name" value="TOIP1/2"/>
</dbReference>
<dbReference type="STRING" id="64144.ENSATEP00000005488"/>
<feature type="compositionally biased region" description="Basic and acidic residues" evidence="10">
    <location>
        <begin position="117"/>
        <end position="185"/>
    </location>
</feature>
<keyword evidence="5" id="KW-1133">Transmembrane helix</keyword>
<feature type="compositionally biased region" description="Basic and acidic residues" evidence="10">
    <location>
        <begin position="61"/>
        <end position="89"/>
    </location>
</feature>
<dbReference type="InterPro" id="IPR038599">
    <property type="entry name" value="LAP1C-like_C_sf"/>
</dbReference>
<dbReference type="GO" id="GO:0001671">
    <property type="term" value="F:ATPase activator activity"/>
    <property type="evidence" value="ECO:0007669"/>
    <property type="project" value="InterPro"/>
</dbReference>
<dbReference type="GO" id="GO:0016020">
    <property type="term" value="C:membrane"/>
    <property type="evidence" value="ECO:0007669"/>
    <property type="project" value="TreeGrafter"/>
</dbReference>
<evidence type="ECO:0000313" key="13">
    <source>
        <dbReference type="Proteomes" id="UP000265040"/>
    </source>
</evidence>
<dbReference type="Proteomes" id="UP000265040">
    <property type="component" value="Chromosome 4"/>
</dbReference>
<organism evidence="12 13">
    <name type="scientific">Anabas testudineus</name>
    <name type="common">Climbing perch</name>
    <name type="synonym">Anthias testudineus</name>
    <dbReference type="NCBI Taxonomy" id="64144"/>
    <lineage>
        <taxon>Eukaryota</taxon>
        <taxon>Metazoa</taxon>
        <taxon>Chordata</taxon>
        <taxon>Craniata</taxon>
        <taxon>Vertebrata</taxon>
        <taxon>Euteleostomi</taxon>
        <taxon>Actinopterygii</taxon>
        <taxon>Neopterygii</taxon>
        <taxon>Teleostei</taxon>
        <taxon>Neoteleostei</taxon>
        <taxon>Acanthomorphata</taxon>
        <taxon>Anabantaria</taxon>
        <taxon>Anabantiformes</taxon>
        <taxon>Anabantoidei</taxon>
        <taxon>Anabantidae</taxon>
        <taxon>Anabas</taxon>
    </lineage>
</organism>
<evidence type="ECO:0000259" key="11">
    <source>
        <dbReference type="Pfam" id="PF05609"/>
    </source>
</evidence>
<keyword evidence="13" id="KW-1185">Reference proteome</keyword>
<dbReference type="Gene3D" id="3.40.50.12190">
    <property type="match status" value="1"/>
</dbReference>
<keyword evidence="6" id="KW-0472">Membrane</keyword>
<dbReference type="GO" id="GO:0061024">
    <property type="term" value="P:membrane organization"/>
    <property type="evidence" value="ECO:0007669"/>
    <property type="project" value="TreeGrafter"/>
</dbReference>
<evidence type="ECO:0000256" key="7">
    <source>
        <dbReference type="ARBA" id="ARBA00023180"/>
    </source>
</evidence>
<feature type="compositionally biased region" description="Polar residues" evidence="10">
    <location>
        <begin position="186"/>
        <end position="195"/>
    </location>
</feature>